<evidence type="ECO:0000313" key="3">
    <source>
        <dbReference type="EMBL" id="EQD56500.1"/>
    </source>
</evidence>
<reference evidence="3" key="1">
    <citation type="submission" date="2013-08" db="EMBL/GenBank/DDBJ databases">
        <authorList>
            <person name="Mendez C."/>
            <person name="Richter M."/>
            <person name="Ferrer M."/>
            <person name="Sanchez J."/>
        </authorList>
    </citation>
    <scope>NUCLEOTIDE SEQUENCE</scope>
</reference>
<protein>
    <submittedName>
        <fullName evidence="3">Transposase IS605 OrfB</fullName>
    </submittedName>
</protein>
<dbReference type="EMBL" id="AUZZ01003602">
    <property type="protein sequence ID" value="EQD56500.1"/>
    <property type="molecule type" value="Genomic_DNA"/>
</dbReference>
<reference evidence="3" key="2">
    <citation type="journal article" date="2014" name="ISME J.">
        <title>Microbial stratification in low pH oxic and suboxic macroscopic growths along an acid mine drainage.</title>
        <authorList>
            <person name="Mendez-Garcia C."/>
            <person name="Mesa V."/>
            <person name="Sprenger R.R."/>
            <person name="Richter M."/>
            <person name="Diez M.S."/>
            <person name="Solano J."/>
            <person name="Bargiela R."/>
            <person name="Golyshina O.V."/>
            <person name="Manteca A."/>
            <person name="Ramos J.L."/>
            <person name="Gallego J.R."/>
            <person name="Llorente I."/>
            <person name="Martins Dos Santos V.A."/>
            <person name="Jensen O.N."/>
            <person name="Pelaez A.I."/>
            <person name="Sanchez J."/>
            <person name="Ferrer M."/>
        </authorList>
    </citation>
    <scope>NUCLEOTIDE SEQUENCE</scope>
</reference>
<proteinExistence type="predicted"/>
<keyword evidence="1" id="KW-0238">DNA-binding</keyword>
<name>T1BRA4_9ZZZZ</name>
<gene>
    <name evidence="3" type="ORF">B2A_05220</name>
</gene>
<dbReference type="Pfam" id="PF07282">
    <property type="entry name" value="Cas12f1-like_TNB"/>
    <property type="match status" value="1"/>
</dbReference>
<dbReference type="GO" id="GO:0003677">
    <property type="term" value="F:DNA binding"/>
    <property type="evidence" value="ECO:0007669"/>
    <property type="project" value="UniProtKB-KW"/>
</dbReference>
<evidence type="ECO:0000256" key="1">
    <source>
        <dbReference type="ARBA" id="ARBA00023125"/>
    </source>
</evidence>
<organism evidence="3">
    <name type="scientific">mine drainage metagenome</name>
    <dbReference type="NCBI Taxonomy" id="410659"/>
    <lineage>
        <taxon>unclassified sequences</taxon>
        <taxon>metagenomes</taxon>
        <taxon>ecological metagenomes</taxon>
    </lineage>
</organism>
<comment type="caution">
    <text evidence="3">The sequence shown here is derived from an EMBL/GenBank/DDBJ whole genome shotgun (WGS) entry which is preliminary data.</text>
</comment>
<dbReference type="InterPro" id="IPR010095">
    <property type="entry name" value="Cas12f1-like_TNB"/>
</dbReference>
<sequence length="114" mass="12834">MKRRRGEAAVKTIVGAAVRQALKNRPAVVAIEDLSHLRGRTKSRKLSRIVSRWARSHLKERLEFRTEAGGSRLETVNAAYTSQICANPACGFVHRDNRHGDRFHCLHCGWDGDS</sequence>
<feature type="non-terminal residue" evidence="3">
    <location>
        <position position="114"/>
    </location>
</feature>
<dbReference type="AlphaFoldDB" id="T1BRA4"/>
<feature type="domain" description="Cas12f1-like TNB" evidence="2">
    <location>
        <begin position="58"/>
        <end position="113"/>
    </location>
</feature>
<evidence type="ECO:0000259" key="2">
    <source>
        <dbReference type="Pfam" id="PF07282"/>
    </source>
</evidence>
<dbReference type="NCBIfam" id="TIGR01766">
    <property type="entry name" value="IS200/IS605 family accessory protein TnpB-like domain"/>
    <property type="match status" value="1"/>
</dbReference>
<accession>T1BRA4</accession>